<dbReference type="PANTHER" id="PTHR46380">
    <property type="entry name" value="CYCLIN-D-BINDING MYB-LIKE TRANSCRIPTION FACTOR 1"/>
    <property type="match status" value="1"/>
</dbReference>
<keyword evidence="7" id="KW-1185">Reference proteome</keyword>
<accession>A0AAW1V865</accession>
<dbReference type="GO" id="GO:0000978">
    <property type="term" value="F:RNA polymerase II cis-regulatory region sequence-specific DNA binding"/>
    <property type="evidence" value="ECO:0007669"/>
    <property type="project" value="TreeGrafter"/>
</dbReference>
<evidence type="ECO:0000313" key="6">
    <source>
        <dbReference type="EMBL" id="KAK9891514.1"/>
    </source>
</evidence>
<feature type="coiled-coil region" evidence="4">
    <location>
        <begin position="414"/>
        <end position="459"/>
    </location>
</feature>
<reference evidence="6 7" key="1">
    <citation type="submission" date="2023-03" db="EMBL/GenBank/DDBJ databases">
        <title>Genome insight into feeding habits of ladybird beetles.</title>
        <authorList>
            <person name="Li H.-S."/>
            <person name="Huang Y.-H."/>
            <person name="Pang H."/>
        </authorList>
    </citation>
    <scope>NUCLEOTIDE SEQUENCE [LARGE SCALE GENOMIC DNA]</scope>
    <source>
        <strain evidence="6">SYSU_2023b</strain>
        <tissue evidence="6">Whole body</tissue>
    </source>
</reference>
<evidence type="ECO:0000256" key="5">
    <source>
        <dbReference type="SAM" id="MobiDB-lite"/>
    </source>
</evidence>
<organism evidence="6 7">
    <name type="scientific">Henosepilachna vigintioctopunctata</name>
    <dbReference type="NCBI Taxonomy" id="420089"/>
    <lineage>
        <taxon>Eukaryota</taxon>
        <taxon>Metazoa</taxon>
        <taxon>Ecdysozoa</taxon>
        <taxon>Arthropoda</taxon>
        <taxon>Hexapoda</taxon>
        <taxon>Insecta</taxon>
        <taxon>Pterygota</taxon>
        <taxon>Neoptera</taxon>
        <taxon>Endopterygota</taxon>
        <taxon>Coleoptera</taxon>
        <taxon>Polyphaga</taxon>
        <taxon>Cucujiformia</taxon>
        <taxon>Coccinelloidea</taxon>
        <taxon>Coccinellidae</taxon>
        <taxon>Epilachninae</taxon>
        <taxon>Epilachnini</taxon>
        <taxon>Henosepilachna</taxon>
    </lineage>
</organism>
<feature type="region of interest" description="Disordered" evidence="5">
    <location>
        <begin position="1064"/>
        <end position="1089"/>
    </location>
</feature>
<name>A0AAW1V865_9CUCU</name>
<feature type="compositionally biased region" description="Basic and acidic residues" evidence="5">
    <location>
        <begin position="897"/>
        <end position="908"/>
    </location>
</feature>
<evidence type="ECO:0000313" key="7">
    <source>
        <dbReference type="Proteomes" id="UP001431783"/>
    </source>
</evidence>
<dbReference type="GO" id="GO:0005634">
    <property type="term" value="C:nucleus"/>
    <property type="evidence" value="ECO:0007669"/>
    <property type="project" value="UniProtKB-SubCell"/>
</dbReference>
<feature type="region of interest" description="Disordered" evidence="5">
    <location>
        <begin position="879"/>
        <end position="908"/>
    </location>
</feature>
<dbReference type="PANTHER" id="PTHR46380:SF2">
    <property type="entry name" value="CYCLIN-D-BINDING MYB-LIKE TRANSCRIPTION FACTOR 1"/>
    <property type="match status" value="1"/>
</dbReference>
<evidence type="ECO:0000256" key="4">
    <source>
        <dbReference type="SAM" id="Coils"/>
    </source>
</evidence>
<comment type="caution">
    <text evidence="6">The sequence shown here is derived from an EMBL/GenBank/DDBJ whole genome shotgun (WGS) entry which is preliminary data.</text>
</comment>
<protein>
    <submittedName>
        <fullName evidence="6">Uncharacterized protein</fullName>
    </submittedName>
</protein>
<feature type="region of interest" description="Disordered" evidence="5">
    <location>
        <begin position="980"/>
        <end position="1006"/>
    </location>
</feature>
<dbReference type="GO" id="GO:0000981">
    <property type="term" value="F:DNA-binding transcription factor activity, RNA polymerase II-specific"/>
    <property type="evidence" value="ECO:0007669"/>
    <property type="project" value="TreeGrafter"/>
</dbReference>
<keyword evidence="3" id="KW-0539">Nucleus</keyword>
<comment type="subcellular location">
    <subcellularLocation>
        <location evidence="1">Nucleus</location>
    </subcellularLocation>
</comment>
<keyword evidence="2" id="KW-0238">DNA-binding</keyword>
<evidence type="ECO:0000256" key="3">
    <source>
        <dbReference type="ARBA" id="ARBA00023242"/>
    </source>
</evidence>
<feature type="compositionally biased region" description="Basic and acidic residues" evidence="5">
    <location>
        <begin position="997"/>
        <end position="1006"/>
    </location>
</feature>
<gene>
    <name evidence="6" type="ORF">WA026_014750</name>
</gene>
<evidence type="ECO:0000256" key="2">
    <source>
        <dbReference type="ARBA" id="ARBA00023125"/>
    </source>
</evidence>
<dbReference type="Proteomes" id="UP001431783">
    <property type="component" value="Unassembled WGS sequence"/>
</dbReference>
<evidence type="ECO:0000256" key="1">
    <source>
        <dbReference type="ARBA" id="ARBA00004123"/>
    </source>
</evidence>
<dbReference type="InterPro" id="IPR051651">
    <property type="entry name" value="DMTF1_DNA-bind_reg"/>
</dbReference>
<sequence>MFSDEKINEIKTEIEFSDSFFSDSVKIENEDVNEEESFMEQSLPQFSYTLDLSFHHNTPEEVSCEMKPTLEYLKLNGDNSVVTNSDSPWDLASKTFPRSLERILNNCGVRKAKNTKNLITPEMNIKKKALVDNKNVNLINDGKTNKLKDKYISETNQFAKEVTSESDVLKKYKKKTKPLTDVEILQNKYGNSENNIKKNVVCLSAESVEEDKSEKQIINKGKREKLEGISIFDTPKVQGCQKKKRSQLLQGSFSSDNSELDHLAENGPTIYSKNKKKYEQSEDIISDSQNEFIPLIQESESLIGKIKRKKNKKLGEKITDKVSNKCVPVDEENLTEKSERNSKHELSGDSMISVDKNTFVDLVEHEKYNAKRNKRKKHIELKDNVKHKQHEENISYVNKNELAQFNEVSDSHTQKNKKKKHKELEEKLVNIDKNQFLHLDKKNENLEEKSNKKRKHEQFGNGVLCIDNDQVVNLEYDENLSKKSKRKKCTQYEESILNVDKNGLIQLNEGGGSYAGEKKKKKQKEVEKKLDYIDKNKIVHLDEENENLTEKRNENHDQSGDEIEYVHFAEENIAKEPKSKKGRQLEENEIVMEKGITVKEHKQPAQSISYVENEFFQSNEGDTYTRKNKRRKHKELKEKIGYIDNNQFIHLAEENENLTEKRKSNKENNLEQPADGIPCIDKNELTNLDKESEYFIKKTKKKKYRQLEENEIVMEKRQKKKQNKPFEESISYVSENESVQLNEKSKFHVGESKKKKQMELQETITHVDNNQFFHLGEENENLTTKMEKDKHAQLEQNISSIDDSKFLDLVEQYESVIGLSQKIPGQFEENDYLLPTIDSNEFIDLGEVNESLDKKNEKEQHKKLEEDISNVDNNELLHLNGENESIKHKTKKKTRRKPLEESISDNDKSQLMNIVDKNIFSPISEKEKRSKRKISDKSKKKLDNVNIVKDVMIDDEEDIFSGIFKSESSRETIIENVVSGNTPPLLKKNNNSSRNRSNKEKEDSFVMKEELSNNLADNVVRRNIKNSPHDNPKAESYTFSDILSQTNSDKLMQKFNDIVNKSIEEKSCSDPSPSPRSSKHVSKSQLKQRSMHDFVKPKIDLEEHQKKLKIIDLLNESKTIEDIREELEMPIITEQRKEVEGLVIETDWPIAPIHRIAYFVNSCPTAGQKRALKEAGITWKLGKYTKEEDERIMQNWANFCKVHNWNEENYQPFLKCSTKTNIGILNQLQRRKFAHYISRGFDNRLLYSVYHRFQRLFLENEANSGRFTEEDDKIILEYVNSGNSSQPFAELVDLLKRSRLALIKRYRFIEMKDKRKDERVLWNKELTEKLLANLIEVTRSVKLSELKNYNITVREWKKVSKLMNIPADKLKRAWKLSLYPRFFSQNYVTEITEVKKELVDLLYIKYNDWREVNWDEVAEQLGNKFSGPKLCKVMRDLIINKVPPKKRDNLHHALKYMRQHYQNWGVTKNRLKFVDDILEETRNVTIIPKIVNKSAHEKKSPIRCGSTSKKRTK</sequence>
<dbReference type="EMBL" id="JARQZJ010000128">
    <property type="protein sequence ID" value="KAK9891514.1"/>
    <property type="molecule type" value="Genomic_DNA"/>
</dbReference>
<proteinExistence type="predicted"/>
<keyword evidence="4" id="KW-0175">Coiled coil</keyword>